<reference evidence="2" key="1">
    <citation type="journal article" date="2019" name="Int. J. Syst. Evol. Microbiol.">
        <title>The Global Catalogue of Microorganisms (GCM) 10K type strain sequencing project: providing services to taxonomists for standard genome sequencing and annotation.</title>
        <authorList>
            <consortium name="The Broad Institute Genomics Platform"/>
            <consortium name="The Broad Institute Genome Sequencing Center for Infectious Disease"/>
            <person name="Wu L."/>
            <person name="Ma J."/>
        </authorList>
    </citation>
    <scope>NUCLEOTIDE SEQUENCE [LARGE SCALE GENOMIC DNA]</scope>
    <source>
        <strain evidence="2">JCM 17759</strain>
    </source>
</reference>
<comment type="caution">
    <text evidence="1">The sequence shown here is derived from an EMBL/GenBank/DDBJ whole genome shotgun (WGS) entry which is preliminary data.</text>
</comment>
<organism evidence="1 2">
    <name type="scientific">Novipirellula rosea</name>
    <dbReference type="NCBI Taxonomy" id="1031540"/>
    <lineage>
        <taxon>Bacteria</taxon>
        <taxon>Pseudomonadati</taxon>
        <taxon>Planctomycetota</taxon>
        <taxon>Planctomycetia</taxon>
        <taxon>Pirellulales</taxon>
        <taxon>Pirellulaceae</taxon>
        <taxon>Novipirellula</taxon>
    </lineage>
</organism>
<evidence type="ECO:0000313" key="2">
    <source>
        <dbReference type="Proteomes" id="UP001500840"/>
    </source>
</evidence>
<sequence length="63" mass="6645">MAHATGRGCVGLRPVINATKSAVDFVGGKVAKEVAGGKRLAPKIDGYFDADDWLFKAVQNRAV</sequence>
<accession>A0ABP8NKV0</accession>
<protein>
    <submittedName>
        <fullName evidence="1">Uncharacterized protein</fullName>
    </submittedName>
</protein>
<proteinExistence type="predicted"/>
<dbReference type="EMBL" id="BAABGA010000088">
    <property type="protein sequence ID" value="GAA4467476.1"/>
    <property type="molecule type" value="Genomic_DNA"/>
</dbReference>
<keyword evidence="2" id="KW-1185">Reference proteome</keyword>
<gene>
    <name evidence="1" type="ORF">GCM10023156_57420</name>
</gene>
<dbReference type="Proteomes" id="UP001500840">
    <property type="component" value="Unassembled WGS sequence"/>
</dbReference>
<evidence type="ECO:0000313" key="1">
    <source>
        <dbReference type="EMBL" id="GAA4467476.1"/>
    </source>
</evidence>
<name>A0ABP8NKV0_9BACT</name>